<dbReference type="FunFam" id="3.30.160.20:FF:000040">
    <property type="entry name" value="Peptide chain release factor 2"/>
    <property type="match status" value="1"/>
</dbReference>
<dbReference type="EMBL" id="JADIME010000068">
    <property type="protein sequence ID" value="MBO8465621.1"/>
    <property type="molecule type" value="Genomic_DNA"/>
</dbReference>
<dbReference type="Proteomes" id="UP000823597">
    <property type="component" value="Unassembled WGS sequence"/>
</dbReference>
<comment type="subcellular location">
    <subcellularLocation>
        <location evidence="5">Cytoplasm</location>
    </subcellularLocation>
</comment>
<dbReference type="Gene3D" id="1.20.58.410">
    <property type="entry name" value="Release factor"/>
    <property type="match status" value="1"/>
</dbReference>
<dbReference type="AlphaFoldDB" id="A0A9D9I438"/>
<evidence type="ECO:0000259" key="7">
    <source>
        <dbReference type="PROSITE" id="PS00745"/>
    </source>
</evidence>
<organism evidence="8 9">
    <name type="scientific">Candidatus Merdivivens pullistercoris</name>
    <dbReference type="NCBI Taxonomy" id="2840873"/>
    <lineage>
        <taxon>Bacteria</taxon>
        <taxon>Pseudomonadati</taxon>
        <taxon>Bacteroidota</taxon>
        <taxon>Bacteroidia</taxon>
        <taxon>Bacteroidales</taxon>
        <taxon>Muribaculaceae</taxon>
        <taxon>Muribaculaceae incertae sedis</taxon>
        <taxon>Candidatus Merdivivens</taxon>
    </lineage>
</organism>
<evidence type="ECO:0000256" key="5">
    <source>
        <dbReference type="HAMAP-Rule" id="MF_00094"/>
    </source>
</evidence>
<dbReference type="PANTHER" id="PTHR43116">
    <property type="entry name" value="PEPTIDE CHAIN RELEASE FACTOR 2"/>
    <property type="match status" value="1"/>
</dbReference>
<dbReference type="InterPro" id="IPR004374">
    <property type="entry name" value="PrfB"/>
</dbReference>
<comment type="function">
    <text evidence="5">Peptide chain release factor 2 directs the termination of translation in response to the peptide chain termination codons UGA and UAA.</text>
</comment>
<comment type="caution">
    <text evidence="8">The sequence shown here is derived from an EMBL/GenBank/DDBJ whole genome shotgun (WGS) entry which is preliminary data.</text>
</comment>
<keyword evidence="4 5" id="KW-0648">Protein biosynthesis</keyword>
<evidence type="ECO:0000313" key="8">
    <source>
        <dbReference type="EMBL" id="MBO8465621.1"/>
    </source>
</evidence>
<sequence>MVSQEDIKALQQRVFTLGGVFDIESKRKTVEEAAEKEQQPGFWDDPKEAEKFLKTVSPVKSWVSSYDELVSMIGDIEVLSEFGEESAAELRESCDKLKDKLEALEMRNMLGEEGDNLGAILTINSGAGGTESNDWSAMLMRMYMRWGERNGYKVTVTDVLDGEEAGIKSATIEFEGDFAFGYLKAESGVHRLVRISPFNAQGKRQTTFSSVFVYPLVDDTIEIEINPGDLEWDTYRSSGAGGQNVNKVETGVRVRHIPSGIVVENTETRSQLDNRQRALRILKSRLYDLELKKRQEKQAELEGKKMKIEWGSQIRSYVLHPYKMVKDLRTGYETSDTQGVLDGDLNEFMKVYLMGNGIK</sequence>
<evidence type="ECO:0000256" key="1">
    <source>
        <dbReference type="ARBA" id="ARBA00010835"/>
    </source>
</evidence>
<gene>
    <name evidence="5 8" type="primary">prfB</name>
    <name evidence="8" type="ORF">IAB93_06470</name>
</gene>
<feature type="modified residue" description="N5-methylglutamine" evidence="5">
    <location>
        <position position="243"/>
    </location>
</feature>
<comment type="PTM">
    <text evidence="5">Methylated by PrmC. Methylation increases the termination efficiency of RF2.</text>
</comment>
<accession>A0A9D9I438</accession>
<dbReference type="InterPro" id="IPR005139">
    <property type="entry name" value="PCRF"/>
</dbReference>
<protein>
    <recommendedName>
        <fullName evidence="5 6">Peptide chain release factor 2</fullName>
        <shortName evidence="5">RF-2</shortName>
    </recommendedName>
</protein>
<dbReference type="InterPro" id="IPR045853">
    <property type="entry name" value="Pep_chain_release_fac_I_sf"/>
</dbReference>
<evidence type="ECO:0000256" key="2">
    <source>
        <dbReference type="ARBA" id="ARBA00022481"/>
    </source>
</evidence>
<comment type="similarity">
    <text evidence="1 5">Belongs to the prokaryotic/mitochondrial release factor family.</text>
</comment>
<dbReference type="HAMAP" id="MF_00094">
    <property type="entry name" value="Rel_fac_2"/>
    <property type="match status" value="1"/>
</dbReference>
<evidence type="ECO:0000313" key="9">
    <source>
        <dbReference type="Proteomes" id="UP000823597"/>
    </source>
</evidence>
<dbReference type="NCBIfam" id="TIGR00020">
    <property type="entry name" value="prfB"/>
    <property type="match status" value="1"/>
</dbReference>
<dbReference type="GO" id="GO:0016149">
    <property type="term" value="F:translation release factor activity, codon specific"/>
    <property type="evidence" value="ECO:0007669"/>
    <property type="project" value="UniProtKB-UniRule"/>
</dbReference>
<evidence type="ECO:0000256" key="3">
    <source>
        <dbReference type="ARBA" id="ARBA00022490"/>
    </source>
</evidence>
<feature type="domain" description="Prokaryotic-type class I peptide chain release factors" evidence="7">
    <location>
        <begin position="236"/>
        <end position="252"/>
    </location>
</feature>
<dbReference type="SUPFAM" id="SSF75620">
    <property type="entry name" value="Release factor"/>
    <property type="match status" value="1"/>
</dbReference>
<dbReference type="Pfam" id="PF03462">
    <property type="entry name" value="PCRF"/>
    <property type="match status" value="1"/>
</dbReference>
<dbReference type="PROSITE" id="PS00745">
    <property type="entry name" value="RF_PROK_I"/>
    <property type="match status" value="1"/>
</dbReference>
<evidence type="ECO:0000256" key="4">
    <source>
        <dbReference type="ARBA" id="ARBA00022917"/>
    </source>
</evidence>
<keyword evidence="3 5" id="KW-0963">Cytoplasm</keyword>
<evidence type="ECO:0000256" key="6">
    <source>
        <dbReference type="NCBIfam" id="TIGR00020"/>
    </source>
</evidence>
<reference evidence="8" key="1">
    <citation type="submission" date="2020-10" db="EMBL/GenBank/DDBJ databases">
        <authorList>
            <person name="Gilroy R."/>
        </authorList>
    </citation>
    <scope>NUCLEOTIDE SEQUENCE</scope>
    <source>
        <strain evidence="8">10037</strain>
    </source>
</reference>
<dbReference type="PANTHER" id="PTHR43116:SF3">
    <property type="entry name" value="CLASS I PEPTIDE CHAIN RELEASE FACTOR"/>
    <property type="match status" value="1"/>
</dbReference>
<dbReference type="Gene3D" id="3.30.160.20">
    <property type="match status" value="1"/>
</dbReference>
<reference evidence="8" key="2">
    <citation type="journal article" date="2021" name="PeerJ">
        <title>Extensive microbial diversity within the chicken gut microbiome revealed by metagenomics and culture.</title>
        <authorList>
            <person name="Gilroy R."/>
            <person name="Ravi A."/>
            <person name="Getino M."/>
            <person name="Pursley I."/>
            <person name="Horton D.L."/>
            <person name="Alikhan N.F."/>
            <person name="Baker D."/>
            <person name="Gharbi K."/>
            <person name="Hall N."/>
            <person name="Watson M."/>
            <person name="Adriaenssens E.M."/>
            <person name="Foster-Nyarko E."/>
            <person name="Jarju S."/>
            <person name="Secka A."/>
            <person name="Antonio M."/>
            <person name="Oren A."/>
            <person name="Chaudhuri R.R."/>
            <person name="La Ragione R."/>
            <person name="Hildebrand F."/>
            <person name="Pallen M.J."/>
        </authorList>
    </citation>
    <scope>NUCLEOTIDE SEQUENCE</scope>
    <source>
        <strain evidence="8">10037</strain>
    </source>
</reference>
<name>A0A9D9I438_9BACT</name>
<dbReference type="InterPro" id="IPR000352">
    <property type="entry name" value="Pep_chain_release_fac_I"/>
</dbReference>
<dbReference type="Gene3D" id="3.30.70.1660">
    <property type="match status" value="1"/>
</dbReference>
<dbReference type="SMART" id="SM00937">
    <property type="entry name" value="PCRF"/>
    <property type="match status" value="1"/>
</dbReference>
<proteinExistence type="inferred from homology"/>
<keyword evidence="2 5" id="KW-0488">Methylation</keyword>
<dbReference type="GO" id="GO:0005737">
    <property type="term" value="C:cytoplasm"/>
    <property type="evidence" value="ECO:0007669"/>
    <property type="project" value="UniProtKB-SubCell"/>
</dbReference>
<dbReference type="Pfam" id="PF00472">
    <property type="entry name" value="RF-1"/>
    <property type="match status" value="1"/>
</dbReference>